<evidence type="ECO:0000313" key="9">
    <source>
        <dbReference type="Proteomes" id="UP000813461"/>
    </source>
</evidence>
<feature type="region of interest" description="Disordered" evidence="6">
    <location>
        <begin position="23"/>
        <end position="45"/>
    </location>
</feature>
<dbReference type="Pfam" id="PF00069">
    <property type="entry name" value="Pkinase"/>
    <property type="match status" value="1"/>
</dbReference>
<dbReference type="InterPro" id="IPR050339">
    <property type="entry name" value="CC_SR_Kinase"/>
</dbReference>
<evidence type="ECO:0000259" key="7">
    <source>
        <dbReference type="PROSITE" id="PS50011"/>
    </source>
</evidence>
<dbReference type="PROSITE" id="PS00108">
    <property type="entry name" value="PROTEIN_KINASE_ST"/>
    <property type="match status" value="1"/>
</dbReference>
<dbReference type="GO" id="GO:0005524">
    <property type="term" value="F:ATP binding"/>
    <property type="evidence" value="ECO:0007669"/>
    <property type="project" value="UniProtKB-KW"/>
</dbReference>
<dbReference type="InterPro" id="IPR000719">
    <property type="entry name" value="Prot_kinase_dom"/>
</dbReference>
<keyword evidence="4" id="KW-0067">ATP-binding</keyword>
<keyword evidence="3 8" id="KW-0418">Kinase</keyword>
<dbReference type="OrthoDB" id="4062651at2759"/>
<evidence type="ECO:0000256" key="3">
    <source>
        <dbReference type="ARBA" id="ARBA00022777"/>
    </source>
</evidence>
<keyword evidence="1" id="KW-0808">Transferase</keyword>
<keyword evidence="9" id="KW-1185">Reference proteome</keyword>
<evidence type="ECO:0000313" key="8">
    <source>
        <dbReference type="EMBL" id="KAH7084581.1"/>
    </source>
</evidence>
<dbReference type="GO" id="GO:0005737">
    <property type="term" value="C:cytoplasm"/>
    <property type="evidence" value="ECO:0007669"/>
    <property type="project" value="TreeGrafter"/>
</dbReference>
<dbReference type="PROSITE" id="PS50011">
    <property type="entry name" value="PROTEIN_KINASE_DOM"/>
    <property type="match status" value="1"/>
</dbReference>
<dbReference type="InterPro" id="IPR011009">
    <property type="entry name" value="Kinase-like_dom_sf"/>
</dbReference>
<dbReference type="GO" id="GO:0004672">
    <property type="term" value="F:protein kinase activity"/>
    <property type="evidence" value="ECO:0007669"/>
    <property type="project" value="InterPro"/>
</dbReference>
<dbReference type="AlphaFoldDB" id="A0A8K0R295"/>
<evidence type="ECO:0000256" key="5">
    <source>
        <dbReference type="ARBA" id="ARBA00037982"/>
    </source>
</evidence>
<reference evidence="8" key="1">
    <citation type="journal article" date="2021" name="Nat. Commun.">
        <title>Genetic determinants of endophytism in the Arabidopsis root mycobiome.</title>
        <authorList>
            <person name="Mesny F."/>
            <person name="Miyauchi S."/>
            <person name="Thiergart T."/>
            <person name="Pickel B."/>
            <person name="Atanasova L."/>
            <person name="Karlsson M."/>
            <person name="Huettel B."/>
            <person name="Barry K.W."/>
            <person name="Haridas S."/>
            <person name="Chen C."/>
            <person name="Bauer D."/>
            <person name="Andreopoulos W."/>
            <person name="Pangilinan J."/>
            <person name="LaButti K."/>
            <person name="Riley R."/>
            <person name="Lipzen A."/>
            <person name="Clum A."/>
            <person name="Drula E."/>
            <person name="Henrissat B."/>
            <person name="Kohler A."/>
            <person name="Grigoriev I.V."/>
            <person name="Martin F.M."/>
            <person name="Hacquard S."/>
        </authorList>
    </citation>
    <scope>NUCLEOTIDE SEQUENCE</scope>
    <source>
        <strain evidence="8">MPI-SDFR-AT-0120</strain>
    </source>
</reference>
<dbReference type="SMART" id="SM00220">
    <property type="entry name" value="S_TKc"/>
    <property type="match status" value="1"/>
</dbReference>
<sequence>MASKRGSMMLPSDFSLEDFAMTPSEQTHISDQAEQVETAGAKAPEEQELRTDSRYYSLVSDRSSMQTFYTARSSFASSMRDSVALDGRLPKNPKTPWQMTLREKNLISSEFDETNWSGRGQHAEFGPEEDSTINEVLRPEGVLGHSATAIVERVRCKRIILARKKIRCNWRLKREDAIEEVACLQRLNHAHVIRCVGTYVQRRELSILLYPAASHNLETFLDWYTDLDKCHYGAEFHSSKTERQAVQEGLRRMFGCLTSTIHFIHTHLIKHMDIKPTNILVDMKHGRYPRVYIADFGIARAYSHAEDVETDSRTSFSKTFAAPEVVRQDMRGFAADIFSLGCVFLDMLSVATRTKDTINILRQRNISGDMSYHGNLEAITSCRLLEDLTCPNLAIAKCRCLKWDMHYSSSELDLFTAWYWPLDMPWSYCVVDLNPLKSTIRDMLSNDPSRRPTAPELQDRLQTKNLCCSRGAEPFEAVPPLVLPTSAYGIIAE</sequence>
<dbReference type="PANTHER" id="PTHR11042:SF190">
    <property type="entry name" value="MITOSIS INHIBITOR PROTEIN KINASE MIK1"/>
    <property type="match status" value="1"/>
</dbReference>
<feature type="compositionally biased region" description="Polar residues" evidence="6">
    <location>
        <begin position="23"/>
        <end position="35"/>
    </location>
</feature>
<evidence type="ECO:0000256" key="2">
    <source>
        <dbReference type="ARBA" id="ARBA00022741"/>
    </source>
</evidence>
<dbReference type="EMBL" id="JAGMVJ010000012">
    <property type="protein sequence ID" value="KAH7084581.1"/>
    <property type="molecule type" value="Genomic_DNA"/>
</dbReference>
<proteinExistence type="inferred from homology"/>
<dbReference type="SUPFAM" id="SSF56112">
    <property type="entry name" value="Protein kinase-like (PK-like)"/>
    <property type="match status" value="1"/>
</dbReference>
<dbReference type="GO" id="GO:0005634">
    <property type="term" value="C:nucleus"/>
    <property type="evidence" value="ECO:0007669"/>
    <property type="project" value="TreeGrafter"/>
</dbReference>
<dbReference type="InterPro" id="IPR008271">
    <property type="entry name" value="Ser/Thr_kinase_AS"/>
</dbReference>
<evidence type="ECO:0000256" key="1">
    <source>
        <dbReference type="ARBA" id="ARBA00022679"/>
    </source>
</evidence>
<keyword evidence="2" id="KW-0547">Nucleotide-binding</keyword>
<feature type="domain" description="Protein kinase" evidence="7">
    <location>
        <begin position="137"/>
        <end position="476"/>
    </location>
</feature>
<evidence type="ECO:0000256" key="6">
    <source>
        <dbReference type="SAM" id="MobiDB-lite"/>
    </source>
</evidence>
<dbReference type="Proteomes" id="UP000813461">
    <property type="component" value="Unassembled WGS sequence"/>
</dbReference>
<dbReference type="CDD" id="cd00180">
    <property type="entry name" value="PKc"/>
    <property type="match status" value="1"/>
</dbReference>
<dbReference type="Gene3D" id="3.30.200.20">
    <property type="entry name" value="Phosphorylase Kinase, domain 1"/>
    <property type="match status" value="1"/>
</dbReference>
<name>A0A8K0R295_9PLEO</name>
<organism evidence="8 9">
    <name type="scientific">Paraphoma chrysanthemicola</name>
    <dbReference type="NCBI Taxonomy" id="798071"/>
    <lineage>
        <taxon>Eukaryota</taxon>
        <taxon>Fungi</taxon>
        <taxon>Dikarya</taxon>
        <taxon>Ascomycota</taxon>
        <taxon>Pezizomycotina</taxon>
        <taxon>Dothideomycetes</taxon>
        <taxon>Pleosporomycetidae</taxon>
        <taxon>Pleosporales</taxon>
        <taxon>Pleosporineae</taxon>
        <taxon>Phaeosphaeriaceae</taxon>
        <taxon>Paraphoma</taxon>
    </lineage>
</organism>
<evidence type="ECO:0000256" key="4">
    <source>
        <dbReference type="ARBA" id="ARBA00022840"/>
    </source>
</evidence>
<comment type="similarity">
    <text evidence="5">Belongs to the protein kinase superfamily. Ser/Thr protein kinase family. GCN2 subfamily.</text>
</comment>
<comment type="caution">
    <text evidence="8">The sequence shown here is derived from an EMBL/GenBank/DDBJ whole genome shotgun (WGS) entry which is preliminary data.</text>
</comment>
<dbReference type="PANTHER" id="PTHR11042">
    <property type="entry name" value="EUKARYOTIC TRANSLATION INITIATION FACTOR 2-ALPHA KINASE EIF2-ALPHA KINASE -RELATED"/>
    <property type="match status" value="1"/>
</dbReference>
<protein>
    <submittedName>
        <fullName evidence="8">Kinase-like domain-containing protein</fullName>
    </submittedName>
</protein>
<dbReference type="Gene3D" id="1.10.510.10">
    <property type="entry name" value="Transferase(Phosphotransferase) domain 1"/>
    <property type="match status" value="1"/>
</dbReference>
<gene>
    <name evidence="8" type="ORF">FB567DRAFT_85926</name>
</gene>
<accession>A0A8K0R295</accession>